<dbReference type="EMBL" id="BK032729">
    <property type="protein sequence ID" value="DAF57165.1"/>
    <property type="molecule type" value="Genomic_DNA"/>
</dbReference>
<reference evidence="1" key="1">
    <citation type="journal article" date="2021" name="Proc. Natl. Acad. Sci. U.S.A.">
        <title>A Catalog of Tens of Thousands of Viruses from Human Metagenomes Reveals Hidden Associations with Chronic Diseases.</title>
        <authorList>
            <person name="Tisza M.J."/>
            <person name="Buck C.B."/>
        </authorList>
    </citation>
    <scope>NUCLEOTIDE SEQUENCE</scope>
    <source>
        <strain evidence="1">CtnR15</strain>
    </source>
</reference>
<organism evidence="1">
    <name type="scientific">Siphoviridae sp. ctnR15</name>
    <dbReference type="NCBI Taxonomy" id="2827938"/>
    <lineage>
        <taxon>Viruses</taxon>
        <taxon>Duplodnaviria</taxon>
        <taxon>Heunggongvirae</taxon>
        <taxon>Uroviricota</taxon>
        <taxon>Caudoviricetes</taxon>
    </lineage>
</organism>
<accession>A0A8S5T1G8</accession>
<protein>
    <submittedName>
        <fullName evidence="1">Uncharacterized protein</fullName>
    </submittedName>
</protein>
<evidence type="ECO:0000313" key="1">
    <source>
        <dbReference type="EMBL" id="DAF57165.1"/>
    </source>
</evidence>
<sequence length="45" mass="5144">MRNFWYVSPSSLMGTAAGPSSKPARSLRSLRRLRIRIGCCYLDRL</sequence>
<proteinExistence type="predicted"/>
<name>A0A8S5T1G8_9CAUD</name>